<reference evidence="3" key="2">
    <citation type="submission" date="2020-02" db="EMBL/GenBank/DDBJ databases">
        <authorList>
            <person name="Gilchrist C.L.M."/>
            <person name="Chooi Y.-H."/>
        </authorList>
    </citation>
    <scope>NUCLEOTIDE SEQUENCE</scope>
    <source>
        <strain evidence="3">MST-FP2251</strain>
    </source>
</reference>
<keyword evidence="4" id="KW-1185">Reference proteome</keyword>
<gene>
    <name evidence="3" type="ORF">FE257_006913</name>
</gene>
<reference evidence="3" key="1">
    <citation type="journal article" date="2019" name="Beilstein J. Org. Chem.">
        <title>Nanangenines: drimane sesquiterpenoids as the dominant metabolite cohort of a novel Australian fungus, Aspergillus nanangensis.</title>
        <authorList>
            <person name="Lacey H.J."/>
            <person name="Gilchrist C.L.M."/>
            <person name="Crombie A."/>
            <person name="Kalaitzis J.A."/>
            <person name="Vuong D."/>
            <person name="Rutledge P.J."/>
            <person name="Turner P."/>
            <person name="Pitt J.I."/>
            <person name="Lacey E."/>
            <person name="Chooi Y.H."/>
            <person name="Piggott A.M."/>
        </authorList>
    </citation>
    <scope>NUCLEOTIDE SEQUENCE</scope>
    <source>
        <strain evidence="3">MST-FP2251</strain>
    </source>
</reference>
<evidence type="ECO:0000256" key="1">
    <source>
        <dbReference type="ARBA" id="ARBA00022801"/>
    </source>
</evidence>
<dbReference type="PANTHER" id="PTHR48081:SF8">
    <property type="entry name" value="ALPHA_BETA HYDROLASE FOLD-3 DOMAIN-CONTAINING PROTEIN-RELATED"/>
    <property type="match status" value="1"/>
</dbReference>
<dbReference type="Pfam" id="PF07859">
    <property type="entry name" value="Abhydrolase_3"/>
    <property type="match status" value="1"/>
</dbReference>
<dbReference type="Gene3D" id="3.40.50.1820">
    <property type="entry name" value="alpha/beta hydrolase"/>
    <property type="match status" value="1"/>
</dbReference>
<dbReference type="InterPro" id="IPR013094">
    <property type="entry name" value="AB_hydrolase_3"/>
</dbReference>
<dbReference type="InterPro" id="IPR029058">
    <property type="entry name" value="AB_hydrolase_fold"/>
</dbReference>
<sequence>MADYSQYQGPNPEWEALTRTTVLPPVGLGPGETPESYQASRNALREAISRKELETEGEFLHASLLNQVCWETHQIPTRDNSTIPVRIYKPKDTSASTPPLPVYFFLHGGGYLFGSLDTEDANCSRVIASSPSPLMVVHANYRHTPQFKYPTPHNDAWDAFLWLGRNIASLGGDRQQVIVGGISAGAGLAASVVLRAQQPAESGSAVHHDMHIVGQLLMIPWLIPTRNYPLDLIVSKDRSSYVQNIQAPILPETQMKMFIDLLDAPVSEPVDVYLCPSLAPDQTLGCTPKTVVVVAGMDPLRDEALLYADRLETNRVPTKVHVFPGLPHGFRRFNGLDASARWDELVTEGLHWCMSDSRTSTRTTESPRAGVKMG</sequence>
<dbReference type="EMBL" id="VCAU01000032">
    <property type="protein sequence ID" value="KAF9889823.1"/>
    <property type="molecule type" value="Genomic_DNA"/>
</dbReference>
<comment type="caution">
    <text evidence="3">The sequence shown here is derived from an EMBL/GenBank/DDBJ whole genome shotgun (WGS) entry which is preliminary data.</text>
</comment>
<accession>A0AAD4CP48</accession>
<dbReference type="InterPro" id="IPR050300">
    <property type="entry name" value="GDXG_lipolytic_enzyme"/>
</dbReference>
<dbReference type="PANTHER" id="PTHR48081">
    <property type="entry name" value="AB HYDROLASE SUPERFAMILY PROTEIN C4A8.06C"/>
    <property type="match status" value="1"/>
</dbReference>
<evidence type="ECO:0000313" key="3">
    <source>
        <dbReference type="EMBL" id="KAF9889823.1"/>
    </source>
</evidence>
<dbReference type="AlphaFoldDB" id="A0AAD4CP48"/>
<protein>
    <recommendedName>
        <fullName evidence="2">Alpha/beta hydrolase fold-3 domain-containing protein</fullName>
    </recommendedName>
</protein>
<dbReference type="Proteomes" id="UP001194746">
    <property type="component" value="Unassembled WGS sequence"/>
</dbReference>
<dbReference type="GO" id="GO:0016787">
    <property type="term" value="F:hydrolase activity"/>
    <property type="evidence" value="ECO:0007669"/>
    <property type="project" value="UniProtKB-KW"/>
</dbReference>
<feature type="domain" description="Alpha/beta hydrolase fold-3" evidence="2">
    <location>
        <begin position="104"/>
        <end position="330"/>
    </location>
</feature>
<name>A0AAD4CP48_ASPNN</name>
<proteinExistence type="predicted"/>
<organism evidence="3 4">
    <name type="scientific">Aspergillus nanangensis</name>
    <dbReference type="NCBI Taxonomy" id="2582783"/>
    <lineage>
        <taxon>Eukaryota</taxon>
        <taxon>Fungi</taxon>
        <taxon>Dikarya</taxon>
        <taxon>Ascomycota</taxon>
        <taxon>Pezizomycotina</taxon>
        <taxon>Eurotiomycetes</taxon>
        <taxon>Eurotiomycetidae</taxon>
        <taxon>Eurotiales</taxon>
        <taxon>Aspergillaceae</taxon>
        <taxon>Aspergillus</taxon>
        <taxon>Aspergillus subgen. Circumdati</taxon>
    </lineage>
</organism>
<dbReference type="SUPFAM" id="SSF53474">
    <property type="entry name" value="alpha/beta-Hydrolases"/>
    <property type="match status" value="1"/>
</dbReference>
<keyword evidence="1" id="KW-0378">Hydrolase</keyword>
<evidence type="ECO:0000259" key="2">
    <source>
        <dbReference type="Pfam" id="PF07859"/>
    </source>
</evidence>
<evidence type="ECO:0000313" key="4">
    <source>
        <dbReference type="Proteomes" id="UP001194746"/>
    </source>
</evidence>